<sequence length="379" mass="44180">MDQTDIQGEFHAHRQRRCPLQFRDELEAWMRANDEKMTFELIGYGKAKPKDFQVPFLDFVLQMIEVGPTSSHVEYIFNLNDSEVDFFQYLQYKPDPGMEWDGTRATWKDFEEIHQRPLQVTMSSARSHHDFIDVYMYFITAFNTREENIRKQMQSFAYWIELKYDRNVFKDIKDVGLLKRHLADIRKVVLAPEYPQADDIGEASKSMVYHLLKTVSDGSSIEERQTVRGACSQAHTSVDNIGDETFLAIFFARPVVDHVLCTAMGTSRDHVVLWIEMMKALLKHPTENCMRAVYDAVNDKDKLLKWKDVPLYAVAYEVTSKLEFNGKELDDMVSLCLRCQQGAFMRDDDTLTAYYSVYMTVSGQLYQWVSQLAHLSSHM</sequence>
<evidence type="ECO:0000313" key="2">
    <source>
        <dbReference type="Proteomes" id="UP000245119"/>
    </source>
</evidence>
<reference evidence="1 2" key="1">
    <citation type="submission" date="2018-04" db="EMBL/GenBank/DDBJ databases">
        <title>The genome of golden apple snail Pomacea canaliculata provides insight into stress tolerance and invasive adaptation.</title>
        <authorList>
            <person name="Liu C."/>
            <person name="Liu B."/>
            <person name="Ren Y."/>
            <person name="Zhang Y."/>
            <person name="Wang H."/>
            <person name="Li S."/>
            <person name="Jiang F."/>
            <person name="Yin L."/>
            <person name="Zhang G."/>
            <person name="Qian W."/>
            <person name="Fan W."/>
        </authorList>
    </citation>
    <scope>NUCLEOTIDE SEQUENCE [LARGE SCALE GENOMIC DNA]</scope>
    <source>
        <strain evidence="1">SZHN2017</strain>
        <tissue evidence="1">Muscle</tissue>
    </source>
</reference>
<comment type="caution">
    <text evidence="1">The sequence shown here is derived from an EMBL/GenBank/DDBJ whole genome shotgun (WGS) entry which is preliminary data.</text>
</comment>
<dbReference type="Proteomes" id="UP000245119">
    <property type="component" value="Linkage Group LG13"/>
</dbReference>
<protein>
    <submittedName>
        <fullName evidence="1">Uncharacterized protein</fullName>
    </submittedName>
</protein>
<proteinExistence type="predicted"/>
<evidence type="ECO:0000313" key="1">
    <source>
        <dbReference type="EMBL" id="PVD19391.1"/>
    </source>
</evidence>
<accession>A0A2T7NDZ8</accession>
<gene>
    <name evidence="1" type="ORF">C0Q70_19879</name>
</gene>
<dbReference type="OrthoDB" id="6078042at2759"/>
<name>A0A2T7NDZ8_POMCA</name>
<organism evidence="1 2">
    <name type="scientific">Pomacea canaliculata</name>
    <name type="common">Golden apple snail</name>
    <dbReference type="NCBI Taxonomy" id="400727"/>
    <lineage>
        <taxon>Eukaryota</taxon>
        <taxon>Metazoa</taxon>
        <taxon>Spiralia</taxon>
        <taxon>Lophotrochozoa</taxon>
        <taxon>Mollusca</taxon>
        <taxon>Gastropoda</taxon>
        <taxon>Caenogastropoda</taxon>
        <taxon>Architaenioglossa</taxon>
        <taxon>Ampullarioidea</taxon>
        <taxon>Ampullariidae</taxon>
        <taxon>Pomacea</taxon>
    </lineage>
</organism>
<keyword evidence="2" id="KW-1185">Reference proteome</keyword>
<dbReference type="EMBL" id="PZQS01000013">
    <property type="protein sequence ID" value="PVD19391.1"/>
    <property type="molecule type" value="Genomic_DNA"/>
</dbReference>
<dbReference type="AlphaFoldDB" id="A0A2T7NDZ8"/>